<dbReference type="InterPro" id="IPR036770">
    <property type="entry name" value="Ankyrin_rpt-contain_sf"/>
</dbReference>
<dbReference type="STRING" id="158441.A0A226E106"/>
<evidence type="ECO:0000256" key="2">
    <source>
        <dbReference type="SAM" id="MobiDB-lite"/>
    </source>
</evidence>
<keyword evidence="5" id="KW-1185">Reference proteome</keyword>
<feature type="repeat" description="ANK" evidence="1">
    <location>
        <begin position="204"/>
        <end position="238"/>
    </location>
</feature>
<proteinExistence type="predicted"/>
<dbReference type="Proteomes" id="UP000198287">
    <property type="component" value="Unassembled WGS sequence"/>
</dbReference>
<dbReference type="Pfam" id="PF12796">
    <property type="entry name" value="Ank_2"/>
    <property type="match status" value="1"/>
</dbReference>
<feature type="repeat" description="ANK" evidence="1">
    <location>
        <begin position="239"/>
        <end position="271"/>
    </location>
</feature>
<evidence type="ECO:0000259" key="3">
    <source>
        <dbReference type="PROSITE" id="PS50105"/>
    </source>
</evidence>
<keyword evidence="1" id="KW-0040">ANK repeat</keyword>
<feature type="repeat" description="ANK" evidence="1">
    <location>
        <begin position="128"/>
        <end position="160"/>
    </location>
</feature>
<dbReference type="Pfam" id="PF07647">
    <property type="entry name" value="SAM_2"/>
    <property type="match status" value="1"/>
</dbReference>
<dbReference type="InterPro" id="IPR013761">
    <property type="entry name" value="SAM/pointed_sf"/>
</dbReference>
<dbReference type="Gene3D" id="1.10.150.50">
    <property type="entry name" value="Transcription Factor, Ets-1"/>
    <property type="match status" value="1"/>
</dbReference>
<dbReference type="EMBL" id="LNIX01000009">
    <property type="protein sequence ID" value="OXA50156.1"/>
    <property type="molecule type" value="Genomic_DNA"/>
</dbReference>
<sequence>MEVNRNSAQPVRPPTIRPAGESDEYSSDGEGYEMSGPVRNKKKNTFFPKPTIVPANTNGRIHYDEDEWGSVPSSNNYTDYYSSQPVPPEPVVISTSESARIACSRGEINKVQKLLDDGSIQINCCLPDDTTPLITASAYAYPALVEFLIEKGADVTHFSHGLDKTTPLIAAVSCTRPSATEDDVLACVKLLVEKGSPLNTQGHSALTALVIAIKRRHDRHAVAEYLLQHGANPDVLDFAGRTPLFHAAEVGDGKSCRLLLEHNANVNIIDDSGWSCLDVAGDKGFYALSELLYKVRITKWKPGQDPALMKEIKDATTRAKEMAAGEGGAPQIREDSQIEMLLSAINAEKYKENFRQHKVTYFQFLQFDEEDLKAVGIEEVGIRKKVMESIREAHSTDWARSSVNMVPVNKRCTGTETVCIVNNINFHVEHIHTTIRTLTKRILKDPTSLRLGRERSQISSILSRLKDLDKNNFILHEELLKMKQLFDRLKNNAELQLGDKFELEPNDMQEFLERWNAVDKSKDKKKANGGKKWALLGVGGALFVTAIAWKSWSR</sequence>
<dbReference type="AlphaFoldDB" id="A0A226E106"/>
<reference evidence="4 5" key="1">
    <citation type="submission" date="2015-12" db="EMBL/GenBank/DDBJ databases">
        <title>The genome of Folsomia candida.</title>
        <authorList>
            <person name="Faddeeva A."/>
            <person name="Derks M.F."/>
            <person name="Anvar Y."/>
            <person name="Smit S."/>
            <person name="Van Straalen N."/>
            <person name="Roelofs D."/>
        </authorList>
    </citation>
    <scope>NUCLEOTIDE SEQUENCE [LARGE SCALE GENOMIC DNA]</scope>
    <source>
        <strain evidence="4 5">VU population</strain>
        <tissue evidence="4">Whole body</tissue>
    </source>
</reference>
<dbReference type="SMART" id="SM00454">
    <property type="entry name" value="SAM"/>
    <property type="match status" value="1"/>
</dbReference>
<protein>
    <submittedName>
        <fullName evidence="4">Ankyrin repeat, SAM and basic leucine zipper domain-containing protein 1</fullName>
    </submittedName>
</protein>
<feature type="domain" description="SAM" evidence="3">
    <location>
        <begin position="333"/>
        <end position="396"/>
    </location>
</feature>
<dbReference type="SMART" id="SM00248">
    <property type="entry name" value="ANK"/>
    <property type="match status" value="4"/>
</dbReference>
<gene>
    <name evidence="4" type="ORF">Fcan01_15279</name>
</gene>
<name>A0A226E106_FOLCA</name>
<dbReference type="SUPFAM" id="SSF47769">
    <property type="entry name" value="SAM/Pointed domain"/>
    <property type="match status" value="1"/>
</dbReference>
<dbReference type="InterPro" id="IPR002110">
    <property type="entry name" value="Ankyrin_rpt"/>
</dbReference>
<dbReference type="PANTHER" id="PTHR24157:SF0">
    <property type="entry name" value="ANKYRIN REPEAT DOMAIN-CONTAINING PROTEIN 34A-RELATED"/>
    <property type="match status" value="1"/>
</dbReference>
<dbReference type="GO" id="GO:0071546">
    <property type="term" value="C:pi-body"/>
    <property type="evidence" value="ECO:0007669"/>
    <property type="project" value="TreeGrafter"/>
</dbReference>
<dbReference type="PROSITE" id="PS50297">
    <property type="entry name" value="ANK_REP_REGION"/>
    <property type="match status" value="2"/>
</dbReference>
<dbReference type="OrthoDB" id="426293at2759"/>
<organism evidence="4 5">
    <name type="scientific">Folsomia candida</name>
    <name type="common">Springtail</name>
    <dbReference type="NCBI Taxonomy" id="158441"/>
    <lineage>
        <taxon>Eukaryota</taxon>
        <taxon>Metazoa</taxon>
        <taxon>Ecdysozoa</taxon>
        <taxon>Arthropoda</taxon>
        <taxon>Hexapoda</taxon>
        <taxon>Collembola</taxon>
        <taxon>Entomobryomorpha</taxon>
        <taxon>Isotomoidea</taxon>
        <taxon>Isotomidae</taxon>
        <taxon>Proisotominae</taxon>
        <taxon>Folsomia</taxon>
    </lineage>
</organism>
<comment type="caution">
    <text evidence="4">The sequence shown here is derived from an EMBL/GenBank/DDBJ whole genome shotgun (WGS) entry which is preliminary data.</text>
</comment>
<dbReference type="OMA" id="PFMFACR"/>
<feature type="compositionally biased region" description="Acidic residues" evidence="2">
    <location>
        <begin position="21"/>
        <end position="31"/>
    </location>
</feature>
<dbReference type="SUPFAM" id="SSF48403">
    <property type="entry name" value="Ankyrin repeat"/>
    <property type="match status" value="1"/>
</dbReference>
<evidence type="ECO:0000313" key="5">
    <source>
        <dbReference type="Proteomes" id="UP000198287"/>
    </source>
</evidence>
<dbReference type="PROSITE" id="PS50105">
    <property type="entry name" value="SAM_DOMAIN"/>
    <property type="match status" value="1"/>
</dbReference>
<dbReference type="PROSITE" id="PS50088">
    <property type="entry name" value="ANK_REPEAT"/>
    <property type="match status" value="3"/>
</dbReference>
<dbReference type="PANTHER" id="PTHR24157">
    <property type="entry name" value="ANKYRIN REPEAT, SAM AND BASIC LEUCINE ZIPPER DOMAIN-CONTAINING PROTEIN 1"/>
    <property type="match status" value="1"/>
</dbReference>
<evidence type="ECO:0000313" key="4">
    <source>
        <dbReference type="EMBL" id="OXA50156.1"/>
    </source>
</evidence>
<feature type="region of interest" description="Disordered" evidence="2">
    <location>
        <begin position="1"/>
        <end position="58"/>
    </location>
</feature>
<accession>A0A226E106</accession>
<dbReference type="Gene3D" id="1.25.40.20">
    <property type="entry name" value="Ankyrin repeat-containing domain"/>
    <property type="match status" value="3"/>
</dbReference>
<dbReference type="InterPro" id="IPR001660">
    <property type="entry name" value="SAM"/>
</dbReference>
<evidence type="ECO:0000256" key="1">
    <source>
        <dbReference type="PROSITE-ProRule" id="PRU00023"/>
    </source>
</evidence>